<feature type="compositionally biased region" description="Low complexity" evidence="1">
    <location>
        <begin position="117"/>
        <end position="127"/>
    </location>
</feature>
<proteinExistence type="predicted"/>
<evidence type="ECO:0000256" key="2">
    <source>
        <dbReference type="SAM" id="Phobius"/>
    </source>
</evidence>
<feature type="compositionally biased region" description="Basic and acidic residues" evidence="1">
    <location>
        <begin position="129"/>
        <end position="143"/>
    </location>
</feature>
<protein>
    <submittedName>
        <fullName evidence="3">Uncharacterized protein</fullName>
    </submittedName>
</protein>
<keyword evidence="4" id="KW-1185">Reference proteome</keyword>
<feature type="region of interest" description="Disordered" evidence="1">
    <location>
        <begin position="574"/>
        <end position="670"/>
    </location>
</feature>
<sequence length="670" mass="74264">MDDPKLPFPTVGDPSSSQSQLSGIEEMQNSAHETESSKLTSSDKLSALPTLPADPKNAQRWGFQRNYRHSLDAAVSFPSYALDELESIRNLSSWGPSGSRDRHERGSRAVPTSFRAPGSGDSSPGPGRETPKQRISFESERGSHGTPKRIGQAFAKLASGRPSDPSASPNLHPPRSPSPNAHPRNNHRPGSPLRMLHQWSSGMGRSHRHARDEPFVPVNPFKMRRRKKKFTLSGILSPPPSPDVEGGGSAGSSSTGAYDCEDIIPITDIKAVLEDVRVFVTDTLPRQLYLNMLLRLPAMYFGRVARIFEDAEVSRPEIQRMIDVMCRNLGGSDEESRQQQREGGPEPLRTERINTIDQPGPASPSPVPPTADTPLPFPDEWTPTSVSPSLFRFKHSWEVFIDSLIREWKTLNIVSALLSSAILSIFQVPEAAEDPLTRTLALLSLVSALMSLSYGCMYIIRFQTMRSMFRASRWAEQAQKTKTFLWWNVWVMLAMPAVWMSWAMLFFLSSIMSFVWRSGSEDDPEVRPPLSRRAALGPRIAITAVLAIGVVYLFMIIRTLQRYGSGPPGGSLHGLLHIGQGGRDRPTMTPGEGSSAAGHGIALARIRTPESDASDQRGRKRQRLEVYEHFQSQRSKSSRRKGSVEEETEKEEKEIAVVSVNLQDKSADSL</sequence>
<feature type="region of interest" description="Disordered" evidence="1">
    <location>
        <begin position="1"/>
        <end position="58"/>
    </location>
</feature>
<feature type="transmembrane region" description="Helical" evidence="2">
    <location>
        <begin position="483"/>
        <end position="516"/>
    </location>
</feature>
<keyword evidence="2" id="KW-1133">Transmembrane helix</keyword>
<dbReference type="OrthoDB" id="3062801at2759"/>
<gene>
    <name evidence="3" type="ORF">FA13DRAFT_1735090</name>
</gene>
<feature type="region of interest" description="Disordered" evidence="1">
    <location>
        <begin position="91"/>
        <end position="256"/>
    </location>
</feature>
<accession>A0A4Y7T4U5</accession>
<feature type="transmembrane region" description="Helical" evidence="2">
    <location>
        <begin position="440"/>
        <end position="462"/>
    </location>
</feature>
<feature type="compositionally biased region" description="Polar residues" evidence="1">
    <location>
        <begin position="13"/>
        <end position="44"/>
    </location>
</feature>
<evidence type="ECO:0000313" key="4">
    <source>
        <dbReference type="Proteomes" id="UP000298030"/>
    </source>
</evidence>
<feature type="region of interest" description="Disordered" evidence="1">
    <location>
        <begin position="330"/>
        <end position="379"/>
    </location>
</feature>
<feature type="compositionally biased region" description="Basic and acidic residues" evidence="1">
    <location>
        <begin position="607"/>
        <end position="628"/>
    </location>
</feature>
<feature type="compositionally biased region" description="Pro residues" evidence="1">
    <location>
        <begin position="361"/>
        <end position="377"/>
    </location>
</feature>
<keyword evidence="2" id="KW-0812">Transmembrane</keyword>
<dbReference type="AlphaFoldDB" id="A0A4Y7T4U5"/>
<reference evidence="3 4" key="1">
    <citation type="journal article" date="2019" name="Nat. Ecol. Evol.">
        <title>Megaphylogeny resolves global patterns of mushroom evolution.</title>
        <authorList>
            <person name="Varga T."/>
            <person name="Krizsan K."/>
            <person name="Foldi C."/>
            <person name="Dima B."/>
            <person name="Sanchez-Garcia M."/>
            <person name="Sanchez-Ramirez S."/>
            <person name="Szollosi G.J."/>
            <person name="Szarkandi J.G."/>
            <person name="Papp V."/>
            <person name="Albert L."/>
            <person name="Andreopoulos W."/>
            <person name="Angelini C."/>
            <person name="Antonin V."/>
            <person name="Barry K.W."/>
            <person name="Bougher N.L."/>
            <person name="Buchanan P."/>
            <person name="Buyck B."/>
            <person name="Bense V."/>
            <person name="Catcheside P."/>
            <person name="Chovatia M."/>
            <person name="Cooper J."/>
            <person name="Damon W."/>
            <person name="Desjardin D."/>
            <person name="Finy P."/>
            <person name="Geml J."/>
            <person name="Haridas S."/>
            <person name="Hughes K."/>
            <person name="Justo A."/>
            <person name="Karasinski D."/>
            <person name="Kautmanova I."/>
            <person name="Kiss B."/>
            <person name="Kocsube S."/>
            <person name="Kotiranta H."/>
            <person name="LaButti K.M."/>
            <person name="Lechner B.E."/>
            <person name="Liimatainen K."/>
            <person name="Lipzen A."/>
            <person name="Lukacs Z."/>
            <person name="Mihaltcheva S."/>
            <person name="Morgado L.N."/>
            <person name="Niskanen T."/>
            <person name="Noordeloos M.E."/>
            <person name="Ohm R.A."/>
            <person name="Ortiz-Santana B."/>
            <person name="Ovrebo C."/>
            <person name="Racz N."/>
            <person name="Riley R."/>
            <person name="Savchenko A."/>
            <person name="Shiryaev A."/>
            <person name="Soop K."/>
            <person name="Spirin V."/>
            <person name="Szebenyi C."/>
            <person name="Tomsovsky M."/>
            <person name="Tulloss R.E."/>
            <person name="Uehling J."/>
            <person name="Grigoriev I.V."/>
            <person name="Vagvolgyi C."/>
            <person name="Papp T."/>
            <person name="Martin F.M."/>
            <person name="Miettinen O."/>
            <person name="Hibbett D.S."/>
            <person name="Nagy L.G."/>
        </authorList>
    </citation>
    <scope>NUCLEOTIDE SEQUENCE [LARGE SCALE GENOMIC DNA]</scope>
    <source>
        <strain evidence="3 4">FP101781</strain>
    </source>
</reference>
<organism evidence="3 4">
    <name type="scientific">Coprinellus micaceus</name>
    <name type="common">Glistening ink-cap mushroom</name>
    <name type="synonym">Coprinus micaceus</name>
    <dbReference type="NCBI Taxonomy" id="71717"/>
    <lineage>
        <taxon>Eukaryota</taxon>
        <taxon>Fungi</taxon>
        <taxon>Dikarya</taxon>
        <taxon>Basidiomycota</taxon>
        <taxon>Agaricomycotina</taxon>
        <taxon>Agaricomycetes</taxon>
        <taxon>Agaricomycetidae</taxon>
        <taxon>Agaricales</taxon>
        <taxon>Agaricineae</taxon>
        <taxon>Psathyrellaceae</taxon>
        <taxon>Coprinellus</taxon>
    </lineage>
</organism>
<feature type="compositionally biased region" description="Basic and acidic residues" evidence="1">
    <location>
        <begin position="334"/>
        <end position="354"/>
    </location>
</feature>
<evidence type="ECO:0000313" key="3">
    <source>
        <dbReference type="EMBL" id="TEB28968.1"/>
    </source>
</evidence>
<comment type="caution">
    <text evidence="3">The sequence shown here is derived from an EMBL/GenBank/DDBJ whole genome shotgun (WGS) entry which is preliminary data.</text>
</comment>
<name>A0A4Y7T4U5_COPMI</name>
<evidence type="ECO:0000256" key="1">
    <source>
        <dbReference type="SAM" id="MobiDB-lite"/>
    </source>
</evidence>
<dbReference type="EMBL" id="QPFP01000029">
    <property type="protein sequence ID" value="TEB28968.1"/>
    <property type="molecule type" value="Genomic_DNA"/>
</dbReference>
<keyword evidence="2" id="KW-0472">Membrane</keyword>
<feature type="transmembrane region" description="Helical" evidence="2">
    <location>
        <begin position="536"/>
        <end position="557"/>
    </location>
</feature>
<dbReference type="Proteomes" id="UP000298030">
    <property type="component" value="Unassembled WGS sequence"/>
</dbReference>